<reference evidence="2 3" key="1">
    <citation type="submission" date="2011-12" db="EMBL/GenBank/DDBJ databases">
        <title>The Genome Sequence of Prevotella maculosa OT 289.</title>
        <authorList>
            <consortium name="The Broad Institute Genome Sequencing Platform"/>
            <person name="Earl A."/>
            <person name="Ward D."/>
            <person name="Feldgarden M."/>
            <person name="Gevers D."/>
            <person name="Izard J."/>
            <person name="Blanton J.M."/>
            <person name="Mathney J."/>
            <person name="Tanner A.C."/>
            <person name="Dewhirst F.E."/>
            <person name="Young S.K."/>
            <person name="Zeng Q."/>
            <person name="Gargeya S."/>
            <person name="Fitzgerald M."/>
            <person name="Haas B."/>
            <person name="Abouelleil A."/>
            <person name="Alvarado L."/>
            <person name="Arachchi H.M."/>
            <person name="Berlin A."/>
            <person name="Chapman S.B."/>
            <person name="Gearin G."/>
            <person name="Goldberg J."/>
            <person name="Griggs A."/>
            <person name="Gujja S."/>
            <person name="Hansen M."/>
            <person name="Heiman D."/>
            <person name="Howarth C."/>
            <person name="Larimer J."/>
            <person name="Lui A."/>
            <person name="MacDonald P.J.P."/>
            <person name="McCowen C."/>
            <person name="Montmayeur A."/>
            <person name="Murphy C."/>
            <person name="Neiman D."/>
            <person name="Pearson M."/>
            <person name="Priest M."/>
            <person name="Roberts A."/>
            <person name="Saif S."/>
            <person name="Shea T."/>
            <person name="Sisk P."/>
            <person name="Stolte C."/>
            <person name="Sykes S."/>
            <person name="Wortman J."/>
            <person name="Nusbaum C."/>
            <person name="Birren B."/>
        </authorList>
    </citation>
    <scope>NUCLEOTIDE SEQUENCE [LARGE SCALE GENOMIC DNA]</scope>
    <source>
        <strain evidence="2 3">OT 289</strain>
    </source>
</reference>
<dbReference type="HOGENOM" id="CLU_730879_0_0_10"/>
<dbReference type="OrthoDB" id="846806at2"/>
<evidence type="ECO:0000313" key="2">
    <source>
        <dbReference type="EMBL" id="EHO68037.1"/>
    </source>
</evidence>
<name>H1HPA5_9BACT</name>
<evidence type="ECO:0000313" key="3">
    <source>
        <dbReference type="Proteomes" id="UP000003167"/>
    </source>
</evidence>
<dbReference type="Pfam" id="PF16153">
    <property type="entry name" value="DUF4861"/>
    <property type="match status" value="1"/>
</dbReference>
<dbReference type="InterPro" id="IPR032342">
    <property type="entry name" value="DUF4861"/>
</dbReference>
<protein>
    <recommendedName>
        <fullName evidence="4">DUF4861 domain-containing protein</fullName>
    </recommendedName>
</protein>
<organism evidence="2 3">
    <name type="scientific">Segatella maculosa OT 289</name>
    <dbReference type="NCBI Taxonomy" id="999422"/>
    <lineage>
        <taxon>Bacteria</taxon>
        <taxon>Pseudomonadati</taxon>
        <taxon>Bacteroidota</taxon>
        <taxon>Bacteroidia</taxon>
        <taxon>Bacteroidales</taxon>
        <taxon>Prevotellaceae</taxon>
        <taxon>Segatella</taxon>
    </lineage>
</organism>
<proteinExistence type="predicted"/>
<dbReference type="RefSeq" id="WP_008566037.1">
    <property type="nucleotide sequence ID" value="NZ_JH594507.1"/>
</dbReference>
<sequence length="414" mass="47481">MKTKTILCFFLFFVLSLKAFGEAEADTIIVNIDYSYDRPWLNYPVVVSLKDYPFTTSSRVYFEGKELPSQLDDLEGDGINDEMCFLVDLKRSGTYTCKVVLGKTETQKDYPLRTYAELLLTNPKVKDKTKQNLYIRQLVVTNELEDSYHLVHHHGIAFENELIALRIYFDKRQTLDLYGKKRMGLELHDTQFYTTQEQRLQGYGEDILWTGNSMGLGALRGWSNGKTQMLDDVAHRGQRIVCHGPVRTIVEMSDGGWLWKQGQRVNLTERYTLYAGHRDICVEAWAIPVAEGLRFATGLMHMAGASKLSDHKGLRGLWGTNWPAKDTTTCIQETLGMGIYVPAAYLQKELACDGLDDAYVLAPVNGHLKYYLTYSADKETYGYHQACDWFTYLKQWKALLLAQPRIKISRRHSK</sequence>
<gene>
    <name evidence="2" type="ORF">HMPREF9944_01999</name>
</gene>
<dbReference type="AlphaFoldDB" id="H1HPA5"/>
<keyword evidence="3" id="KW-1185">Reference proteome</keyword>
<evidence type="ECO:0008006" key="4">
    <source>
        <dbReference type="Google" id="ProtNLM"/>
    </source>
</evidence>
<evidence type="ECO:0000256" key="1">
    <source>
        <dbReference type="SAM" id="SignalP"/>
    </source>
</evidence>
<dbReference type="PATRIC" id="fig|999422.3.peg.2104"/>
<accession>H1HPA5</accession>
<dbReference type="STRING" id="999422.HMPREF9944_01999"/>
<dbReference type="EMBL" id="AGEK01000034">
    <property type="protein sequence ID" value="EHO68037.1"/>
    <property type="molecule type" value="Genomic_DNA"/>
</dbReference>
<feature type="signal peptide" evidence="1">
    <location>
        <begin position="1"/>
        <end position="19"/>
    </location>
</feature>
<dbReference type="Proteomes" id="UP000003167">
    <property type="component" value="Unassembled WGS sequence"/>
</dbReference>
<keyword evidence="1" id="KW-0732">Signal</keyword>
<feature type="chain" id="PRO_5003550220" description="DUF4861 domain-containing protein" evidence="1">
    <location>
        <begin position="20"/>
        <end position="414"/>
    </location>
</feature>
<comment type="caution">
    <text evidence="2">The sequence shown here is derived from an EMBL/GenBank/DDBJ whole genome shotgun (WGS) entry which is preliminary data.</text>
</comment>